<organism evidence="1 2">
    <name type="scientific">Caligus rogercresseyi</name>
    <name type="common">Sea louse</name>
    <dbReference type="NCBI Taxonomy" id="217165"/>
    <lineage>
        <taxon>Eukaryota</taxon>
        <taxon>Metazoa</taxon>
        <taxon>Ecdysozoa</taxon>
        <taxon>Arthropoda</taxon>
        <taxon>Crustacea</taxon>
        <taxon>Multicrustacea</taxon>
        <taxon>Hexanauplia</taxon>
        <taxon>Copepoda</taxon>
        <taxon>Siphonostomatoida</taxon>
        <taxon>Caligidae</taxon>
        <taxon>Caligus</taxon>
    </lineage>
</organism>
<accession>A0A7T8GNB3</accession>
<proteinExistence type="predicted"/>
<evidence type="ECO:0000313" key="1">
    <source>
        <dbReference type="EMBL" id="QQP34683.1"/>
    </source>
</evidence>
<gene>
    <name evidence="1" type="ORF">FKW44_022655</name>
</gene>
<dbReference type="OrthoDB" id="438726at2759"/>
<protein>
    <submittedName>
        <fullName evidence="1">Uncharacterized protein</fullName>
    </submittedName>
</protein>
<dbReference type="EMBL" id="CP045906">
    <property type="protein sequence ID" value="QQP34683.1"/>
    <property type="molecule type" value="Genomic_DNA"/>
</dbReference>
<sequence length="96" mass="10988">AVSTLKATINLSQVTLGILDGPETSFGASNFIPSWMYWQKMPRELQYPKTVILHRRENASWGFSIVGERTLVDGQRSLYTCFLSYRSPLRPRTEGY</sequence>
<dbReference type="AlphaFoldDB" id="A0A7T8GNB3"/>
<evidence type="ECO:0000313" key="2">
    <source>
        <dbReference type="Proteomes" id="UP000595437"/>
    </source>
</evidence>
<name>A0A7T8GNB3_CALRO</name>
<feature type="non-terminal residue" evidence="1">
    <location>
        <position position="96"/>
    </location>
</feature>
<dbReference type="Proteomes" id="UP000595437">
    <property type="component" value="Chromosome 17"/>
</dbReference>
<reference evidence="2" key="1">
    <citation type="submission" date="2021-01" db="EMBL/GenBank/DDBJ databases">
        <title>Caligus Genome Assembly.</title>
        <authorList>
            <person name="Gallardo-Escarate C."/>
        </authorList>
    </citation>
    <scope>NUCLEOTIDE SEQUENCE [LARGE SCALE GENOMIC DNA]</scope>
</reference>
<feature type="non-terminal residue" evidence="1">
    <location>
        <position position="1"/>
    </location>
</feature>
<keyword evidence="2" id="KW-1185">Reference proteome</keyword>